<evidence type="ECO:0000313" key="3">
    <source>
        <dbReference type="Proteomes" id="UP001146793"/>
    </source>
</evidence>
<gene>
    <name evidence="2" type="ORF">M0812_18086</name>
</gene>
<dbReference type="EMBL" id="JANTQA010000036">
    <property type="protein sequence ID" value="KAJ3436042.1"/>
    <property type="molecule type" value="Genomic_DNA"/>
</dbReference>
<reference evidence="2" key="1">
    <citation type="submission" date="2022-08" db="EMBL/GenBank/DDBJ databases">
        <title>Novel sulphate-reducing endosymbionts in the free-living metamonad Anaeramoeba.</title>
        <authorList>
            <person name="Jerlstrom-Hultqvist J."/>
            <person name="Cepicka I."/>
            <person name="Gallot-Lavallee L."/>
            <person name="Salas-Leiva D."/>
            <person name="Curtis B.A."/>
            <person name="Zahonova K."/>
            <person name="Pipaliya S."/>
            <person name="Dacks J."/>
            <person name="Roger A.J."/>
        </authorList>
    </citation>
    <scope>NUCLEOTIDE SEQUENCE</scope>
    <source>
        <strain evidence="2">Busselton2</strain>
    </source>
</reference>
<proteinExistence type="predicted"/>
<name>A0AAV7Z5E3_9EUKA</name>
<feature type="compositionally biased region" description="Basic and acidic residues" evidence="1">
    <location>
        <begin position="70"/>
        <end position="94"/>
    </location>
</feature>
<accession>A0AAV7Z5E3</accession>
<organism evidence="2 3">
    <name type="scientific">Anaeramoeba flamelloides</name>
    <dbReference type="NCBI Taxonomy" id="1746091"/>
    <lineage>
        <taxon>Eukaryota</taxon>
        <taxon>Metamonada</taxon>
        <taxon>Anaeramoebidae</taxon>
        <taxon>Anaeramoeba</taxon>
    </lineage>
</organism>
<protein>
    <submittedName>
        <fullName evidence="2">Uncharacterized protein</fullName>
    </submittedName>
</protein>
<sequence>MDGEIDDIIGNDNIENDKNGNETENEYNETVFLQFNDYQLLQEFFKMNSFLKSKLYYKSQNKNNFNILNPKREKEETEMKTEKGKEKNKKELEKREIQRKQLSKFNYPQKISRSSIKSKNYHQLYRKEQQQKEKVNQIKQQKEKEKKLQV</sequence>
<evidence type="ECO:0000313" key="2">
    <source>
        <dbReference type="EMBL" id="KAJ3436042.1"/>
    </source>
</evidence>
<dbReference type="AlphaFoldDB" id="A0AAV7Z5E3"/>
<dbReference type="Proteomes" id="UP001146793">
    <property type="component" value="Unassembled WGS sequence"/>
</dbReference>
<evidence type="ECO:0000256" key="1">
    <source>
        <dbReference type="SAM" id="MobiDB-lite"/>
    </source>
</evidence>
<feature type="region of interest" description="Disordered" evidence="1">
    <location>
        <begin position="127"/>
        <end position="150"/>
    </location>
</feature>
<comment type="caution">
    <text evidence="2">The sequence shown here is derived from an EMBL/GenBank/DDBJ whole genome shotgun (WGS) entry which is preliminary data.</text>
</comment>
<feature type="region of interest" description="Disordered" evidence="1">
    <location>
        <begin position="1"/>
        <end position="22"/>
    </location>
</feature>
<feature type="region of interest" description="Disordered" evidence="1">
    <location>
        <begin position="62"/>
        <end position="94"/>
    </location>
</feature>